<dbReference type="PANTHER" id="PTHR12439:SF11">
    <property type="entry name" value="URIDYLATE-SPECIFIC ENDORIBONUCLEASE"/>
    <property type="match status" value="1"/>
</dbReference>
<evidence type="ECO:0000256" key="1">
    <source>
        <dbReference type="ARBA" id="ARBA00001936"/>
    </source>
</evidence>
<comment type="cofactor">
    <cofactor evidence="1 11">
        <name>Mn(2+)</name>
        <dbReference type="ChEBI" id="CHEBI:29035"/>
    </cofactor>
</comment>
<evidence type="ECO:0000313" key="14">
    <source>
        <dbReference type="Proteomes" id="UP001174909"/>
    </source>
</evidence>
<dbReference type="EC" id="4.6.1.-" evidence="11"/>
<dbReference type="SUPFAM" id="SSF142877">
    <property type="entry name" value="EndoU-like"/>
    <property type="match status" value="1"/>
</dbReference>
<proteinExistence type="inferred from homology"/>
<accession>A0AA35W7R1</accession>
<dbReference type="PANTHER" id="PTHR12439">
    <property type="entry name" value="PLACENTAL PROTEIN 11-RELATED"/>
    <property type="match status" value="1"/>
</dbReference>
<comment type="caution">
    <text evidence="13">The sequence shown here is derived from an EMBL/GenBank/DDBJ whole genome shotgun (WGS) entry which is preliminary data.</text>
</comment>
<dbReference type="AlphaFoldDB" id="A0AA35W7R1"/>
<evidence type="ECO:0000313" key="13">
    <source>
        <dbReference type="EMBL" id="CAI8004678.1"/>
    </source>
</evidence>
<protein>
    <recommendedName>
        <fullName evidence="11">Uridylate-specific endoribonuclease</fullName>
        <ecNumber evidence="11">4.6.1.-</ecNumber>
    </recommendedName>
</protein>
<sequence>MAGFGIKNKGDRGFSADRGLSKIYTELWELDENRLKPGTHYCINLQGGRYKTYQCRDQAKDPLFSWVKEEVLRWPTYRTFIKLLDNYETETGVAEVVTPEEEQENWAFLNSCMETKVMKKAHQYLVSKGEVPSSEQSFKLKLYELWFKLYRRTGDTKECDSSGFEHVFVGETRGEKEVIGFHNWIQFYLQEKAGHVDYQGYILGTKPEEGAESHLLTIKFKWKEQVKPIGSSFIGTSPEFELALYTILYFCSADRHTDVTIAGQDVVLACFKMGRHGLGTCHPKLPKD</sequence>
<feature type="domain" description="EndoU" evidence="12">
    <location>
        <begin position="16"/>
        <end position="287"/>
    </location>
</feature>
<name>A0AA35W7R1_GEOBA</name>
<evidence type="ECO:0000256" key="2">
    <source>
        <dbReference type="ARBA" id="ARBA00010168"/>
    </source>
</evidence>
<evidence type="ECO:0000256" key="9">
    <source>
        <dbReference type="ARBA" id="ARBA00023211"/>
    </source>
</evidence>
<dbReference type="InterPro" id="IPR037227">
    <property type="entry name" value="EndoU-like"/>
</dbReference>
<evidence type="ECO:0000256" key="4">
    <source>
        <dbReference type="ARBA" id="ARBA00022722"/>
    </source>
</evidence>
<keyword evidence="9 11" id="KW-0464">Manganese</keyword>
<comment type="similarity">
    <text evidence="2 11">Belongs to the ENDOU family.</text>
</comment>
<keyword evidence="10" id="KW-0456">Lyase</keyword>
<dbReference type="GO" id="GO:0016829">
    <property type="term" value="F:lyase activity"/>
    <property type="evidence" value="ECO:0007669"/>
    <property type="project" value="UniProtKB-KW"/>
</dbReference>
<dbReference type="GO" id="GO:0016787">
    <property type="term" value="F:hydrolase activity"/>
    <property type="evidence" value="ECO:0007669"/>
    <property type="project" value="UniProtKB-KW"/>
</dbReference>
<evidence type="ECO:0000256" key="3">
    <source>
        <dbReference type="ARBA" id="ARBA00011245"/>
    </source>
</evidence>
<dbReference type="GO" id="GO:0003723">
    <property type="term" value="F:RNA binding"/>
    <property type="evidence" value="ECO:0007669"/>
    <property type="project" value="UniProtKB-UniRule"/>
</dbReference>
<keyword evidence="7 11" id="KW-0378">Hydrolase</keyword>
<dbReference type="PROSITE" id="PS51959">
    <property type="entry name" value="ENDOU"/>
    <property type="match status" value="1"/>
</dbReference>
<reference evidence="13" key="1">
    <citation type="submission" date="2023-03" db="EMBL/GenBank/DDBJ databases">
        <authorList>
            <person name="Steffen K."/>
            <person name="Cardenas P."/>
        </authorList>
    </citation>
    <scope>NUCLEOTIDE SEQUENCE</scope>
</reference>
<dbReference type="Proteomes" id="UP001174909">
    <property type="component" value="Unassembled WGS sequence"/>
</dbReference>
<dbReference type="CDD" id="cd21159">
    <property type="entry name" value="XendoU"/>
    <property type="match status" value="1"/>
</dbReference>
<keyword evidence="6 11" id="KW-0255">Endonuclease</keyword>
<dbReference type="GO" id="GO:0046872">
    <property type="term" value="F:metal ion binding"/>
    <property type="evidence" value="ECO:0007669"/>
    <property type="project" value="UniProtKB-UniRule"/>
</dbReference>
<dbReference type="GO" id="GO:0004521">
    <property type="term" value="F:RNA endonuclease activity"/>
    <property type="evidence" value="ECO:0007669"/>
    <property type="project" value="UniProtKB-UniRule"/>
</dbReference>
<comment type="catalytic activity">
    <reaction evidence="11">
        <text>ribonucleotidyl-uridine-RNA = a 5'-end dephospho-uridine-RNA + a 3'-end 2',3'-cyclophospho-ribonucleotide-RNA</text>
        <dbReference type="Rhea" id="RHEA:67792"/>
        <dbReference type="Rhea" id="RHEA-COMP:10464"/>
        <dbReference type="Rhea" id="RHEA-COMP:17354"/>
        <dbReference type="Rhea" id="RHEA-COMP:17356"/>
        <dbReference type="ChEBI" id="CHEBI:83064"/>
        <dbReference type="ChEBI" id="CHEBI:173117"/>
        <dbReference type="ChEBI" id="CHEBI:173224"/>
    </reaction>
</comment>
<dbReference type="InterPro" id="IPR039787">
    <property type="entry name" value="ENDOU"/>
</dbReference>
<evidence type="ECO:0000256" key="6">
    <source>
        <dbReference type="ARBA" id="ARBA00022759"/>
    </source>
</evidence>
<dbReference type="InterPro" id="IPR018998">
    <property type="entry name" value="EndoU_C"/>
</dbReference>
<evidence type="ECO:0000256" key="10">
    <source>
        <dbReference type="ARBA" id="ARBA00023239"/>
    </source>
</evidence>
<dbReference type="EMBL" id="CASHTH010000568">
    <property type="protein sequence ID" value="CAI8004678.1"/>
    <property type="molecule type" value="Genomic_DNA"/>
</dbReference>
<evidence type="ECO:0000259" key="12">
    <source>
        <dbReference type="PROSITE" id="PS51959"/>
    </source>
</evidence>
<evidence type="ECO:0000256" key="11">
    <source>
        <dbReference type="RuleBase" id="RU367085"/>
    </source>
</evidence>
<evidence type="ECO:0000256" key="7">
    <source>
        <dbReference type="ARBA" id="ARBA00022801"/>
    </source>
</evidence>
<keyword evidence="4 11" id="KW-0540">Nuclease</keyword>
<evidence type="ECO:0000256" key="8">
    <source>
        <dbReference type="ARBA" id="ARBA00022884"/>
    </source>
</evidence>
<organism evidence="13 14">
    <name type="scientific">Geodia barretti</name>
    <name type="common">Barrett's horny sponge</name>
    <dbReference type="NCBI Taxonomy" id="519541"/>
    <lineage>
        <taxon>Eukaryota</taxon>
        <taxon>Metazoa</taxon>
        <taxon>Porifera</taxon>
        <taxon>Demospongiae</taxon>
        <taxon>Heteroscleromorpha</taxon>
        <taxon>Tetractinellida</taxon>
        <taxon>Astrophorina</taxon>
        <taxon>Geodiidae</taxon>
        <taxon>Geodia</taxon>
    </lineage>
</organism>
<evidence type="ECO:0000256" key="5">
    <source>
        <dbReference type="ARBA" id="ARBA00022723"/>
    </source>
</evidence>
<comment type="subunit">
    <text evidence="3 11">Monomer.</text>
</comment>
<keyword evidence="8 11" id="KW-0694">RNA-binding</keyword>
<keyword evidence="14" id="KW-1185">Reference proteome</keyword>
<keyword evidence="5 11" id="KW-0479">Metal-binding</keyword>
<dbReference type="Pfam" id="PF09412">
    <property type="entry name" value="XendoU"/>
    <property type="match status" value="1"/>
</dbReference>
<gene>
    <name evidence="13" type="ORF">GBAR_LOCUS3975</name>
</gene>